<sequence length="130" mass="15293">MHGVDYYPNLAPDAVPRLLNMGYDYLILDLGSLNESAAAEFLRCDRKIVLGSLALWKAWSYEEFFKQFDSFTNLGEGYHYLVQMGTFQNHSVFSRQHSISMQEVPFIKDPFRIEREHFLFFDELLSFYSL</sequence>
<gene>
    <name evidence="1" type="ORF">DWX93_12620</name>
</gene>
<evidence type="ECO:0000313" key="2">
    <source>
        <dbReference type="Proteomes" id="UP000266172"/>
    </source>
</evidence>
<dbReference type="EMBL" id="QRVL01000012">
    <property type="protein sequence ID" value="RGS38413.1"/>
    <property type="molecule type" value="Genomic_DNA"/>
</dbReference>
<organism evidence="1 2">
    <name type="scientific">Roseburia hominis</name>
    <dbReference type="NCBI Taxonomy" id="301301"/>
    <lineage>
        <taxon>Bacteria</taxon>
        <taxon>Bacillati</taxon>
        <taxon>Bacillota</taxon>
        <taxon>Clostridia</taxon>
        <taxon>Lachnospirales</taxon>
        <taxon>Lachnospiraceae</taxon>
        <taxon>Roseburia</taxon>
    </lineage>
</organism>
<proteinExistence type="predicted"/>
<accession>A0A395V966</accession>
<protein>
    <submittedName>
        <fullName evidence="1">Uncharacterized protein</fullName>
    </submittedName>
</protein>
<evidence type="ECO:0000313" key="1">
    <source>
        <dbReference type="EMBL" id="RGS38413.1"/>
    </source>
</evidence>
<dbReference type="AlphaFoldDB" id="A0A395V966"/>
<reference evidence="1 2" key="1">
    <citation type="submission" date="2018-08" db="EMBL/GenBank/DDBJ databases">
        <title>A genome reference for cultivated species of the human gut microbiota.</title>
        <authorList>
            <person name="Zou Y."/>
            <person name="Xue W."/>
            <person name="Luo G."/>
        </authorList>
    </citation>
    <scope>NUCLEOTIDE SEQUENCE [LARGE SCALE GENOMIC DNA]</scope>
    <source>
        <strain evidence="1 2">AF22-12AC</strain>
    </source>
</reference>
<name>A0A395V966_9FIRM</name>
<comment type="caution">
    <text evidence="1">The sequence shown here is derived from an EMBL/GenBank/DDBJ whole genome shotgun (WGS) entry which is preliminary data.</text>
</comment>
<dbReference type="Proteomes" id="UP000266172">
    <property type="component" value="Unassembled WGS sequence"/>
</dbReference>